<evidence type="ECO:0000256" key="1">
    <source>
        <dbReference type="ARBA" id="ARBA00010990"/>
    </source>
</evidence>
<evidence type="ECO:0000259" key="4">
    <source>
        <dbReference type="Pfam" id="PF22624"/>
    </source>
</evidence>
<proteinExistence type="inferred from homology"/>
<dbReference type="PANTHER" id="PTHR12215">
    <property type="entry name" value="PHOSPHOPANTETHEINE TRANSFERASE"/>
    <property type="match status" value="1"/>
</dbReference>
<dbReference type="Proteomes" id="UP000054911">
    <property type="component" value="Unassembled WGS sequence"/>
</dbReference>
<dbReference type="GO" id="GO:0019878">
    <property type="term" value="P:lysine biosynthetic process via aminoadipic acid"/>
    <property type="evidence" value="ECO:0007669"/>
    <property type="project" value="TreeGrafter"/>
</dbReference>
<dbReference type="Gene3D" id="3.90.470.20">
    <property type="entry name" value="4'-phosphopantetheinyl transferase domain"/>
    <property type="match status" value="1"/>
</dbReference>
<evidence type="ECO:0000313" key="5">
    <source>
        <dbReference type="EMBL" id="SAK54064.1"/>
    </source>
</evidence>
<dbReference type="GO" id="GO:0000287">
    <property type="term" value="F:magnesium ion binding"/>
    <property type="evidence" value="ECO:0007669"/>
    <property type="project" value="InterPro"/>
</dbReference>
<name>A0A158A8A9_9BURK</name>
<comment type="caution">
    <text evidence="5">The sequence shown here is derived from an EMBL/GenBank/DDBJ whole genome shotgun (WGS) entry which is preliminary data.</text>
</comment>
<dbReference type="AlphaFoldDB" id="A0A158A8A9"/>
<dbReference type="EMBL" id="FCOE02000005">
    <property type="protein sequence ID" value="SAK54064.1"/>
    <property type="molecule type" value="Genomic_DNA"/>
</dbReference>
<dbReference type="SUPFAM" id="SSF56214">
    <property type="entry name" value="4'-phosphopantetheinyl transferase"/>
    <property type="match status" value="2"/>
</dbReference>
<dbReference type="GO" id="GO:0005829">
    <property type="term" value="C:cytosol"/>
    <property type="evidence" value="ECO:0007669"/>
    <property type="project" value="TreeGrafter"/>
</dbReference>
<dbReference type="RefSeq" id="WP_061174460.1">
    <property type="nucleotide sequence ID" value="NZ_FCOE02000005.1"/>
</dbReference>
<dbReference type="InterPro" id="IPR055066">
    <property type="entry name" value="AASDHPPT_N"/>
</dbReference>
<dbReference type="Pfam" id="PF22624">
    <property type="entry name" value="AASDHPPT_N"/>
    <property type="match status" value="1"/>
</dbReference>
<sequence length="233" mass="25022">MTEATIPFDVRPIPLPADAPGDVRVWRIDIDFAMPLDSPAYAVMNASERARAARFLRHADAARFGSVRCALRYVLAAETGIDAASLVLDADERGRPFLAHPNAPDFNVSHSGDHGLIAVSLARRVGVDIEEARATFHWRELAPAVLAGIDREEIEAMTDEAAQSRAFFDCWTVKEAVLKAHGDGIGGGAITMSGFSVLPRAGIRYALTREASAFDALALDAPSGYAAALAWSY</sequence>
<protein>
    <submittedName>
        <fullName evidence="5">4'-phosphopantetheinyl transferase</fullName>
    </submittedName>
</protein>
<dbReference type="OrthoDB" id="9808281at2"/>
<keyword evidence="2 5" id="KW-0808">Transferase</keyword>
<comment type="similarity">
    <text evidence="1">Belongs to the P-Pant transferase superfamily. Gsp/Sfp/HetI/AcpT family.</text>
</comment>
<feature type="domain" description="4'-phosphopantetheinyl transferase" evidence="3">
    <location>
        <begin position="124"/>
        <end position="215"/>
    </location>
</feature>
<dbReference type="STRING" id="1777141.AWB80_01948"/>
<dbReference type="Pfam" id="PF01648">
    <property type="entry name" value="ACPS"/>
    <property type="match status" value="1"/>
</dbReference>
<dbReference type="PANTHER" id="PTHR12215:SF10">
    <property type="entry name" value="L-AMINOADIPATE-SEMIALDEHYDE DEHYDROGENASE-PHOSPHOPANTETHEINYL TRANSFERASE"/>
    <property type="match status" value="1"/>
</dbReference>
<accession>A0A158A8A9</accession>
<dbReference type="InterPro" id="IPR037143">
    <property type="entry name" value="4-PPantetheinyl_Trfase_dom_sf"/>
</dbReference>
<evidence type="ECO:0000259" key="3">
    <source>
        <dbReference type="Pfam" id="PF01648"/>
    </source>
</evidence>
<organism evidence="5 6">
    <name type="scientific">Caballeronia pedi</name>
    <dbReference type="NCBI Taxonomy" id="1777141"/>
    <lineage>
        <taxon>Bacteria</taxon>
        <taxon>Pseudomonadati</taxon>
        <taxon>Pseudomonadota</taxon>
        <taxon>Betaproteobacteria</taxon>
        <taxon>Burkholderiales</taxon>
        <taxon>Burkholderiaceae</taxon>
        <taxon>Caballeronia</taxon>
    </lineage>
</organism>
<reference evidence="5" key="1">
    <citation type="submission" date="2016-01" db="EMBL/GenBank/DDBJ databases">
        <authorList>
            <person name="Peeters C."/>
        </authorList>
    </citation>
    <scope>NUCLEOTIDE SEQUENCE [LARGE SCALE GENOMIC DNA]</scope>
    <source>
        <strain evidence="5">LMG 29323</strain>
    </source>
</reference>
<evidence type="ECO:0000313" key="6">
    <source>
        <dbReference type="Proteomes" id="UP000054911"/>
    </source>
</evidence>
<dbReference type="InterPro" id="IPR050559">
    <property type="entry name" value="P-Pant_transferase_sf"/>
</dbReference>
<keyword evidence="6" id="KW-1185">Reference proteome</keyword>
<feature type="domain" description="4'-phosphopantetheinyl transferase N-terminal" evidence="4">
    <location>
        <begin position="40"/>
        <end position="119"/>
    </location>
</feature>
<gene>
    <name evidence="5" type="ORF">AWB80_01948</name>
</gene>
<dbReference type="InterPro" id="IPR008278">
    <property type="entry name" value="4-PPantetheinyl_Trfase_dom"/>
</dbReference>
<evidence type="ECO:0000256" key="2">
    <source>
        <dbReference type="ARBA" id="ARBA00022679"/>
    </source>
</evidence>
<dbReference type="GO" id="GO:0008897">
    <property type="term" value="F:holo-[acyl-carrier-protein] synthase activity"/>
    <property type="evidence" value="ECO:0007669"/>
    <property type="project" value="InterPro"/>
</dbReference>